<feature type="compositionally biased region" description="Low complexity" evidence="1">
    <location>
        <begin position="96"/>
        <end position="114"/>
    </location>
</feature>
<dbReference type="PANTHER" id="PTHR34562">
    <property type="entry name" value="WPP DOMAIN-INTERACTING PROTEIN 2"/>
    <property type="match status" value="1"/>
</dbReference>
<keyword evidence="2" id="KW-0472">Membrane</keyword>
<feature type="compositionally biased region" description="Polar residues" evidence="1">
    <location>
        <begin position="306"/>
        <end position="317"/>
    </location>
</feature>
<protein>
    <submittedName>
        <fullName evidence="3">Uncharacterized protein</fullName>
    </submittedName>
</protein>
<gene>
    <name evidence="3" type="ORF">Taro_032843</name>
</gene>
<feature type="compositionally biased region" description="Basic and acidic residues" evidence="1">
    <location>
        <begin position="348"/>
        <end position="362"/>
    </location>
</feature>
<dbReference type="AlphaFoldDB" id="A0A843VYF6"/>
<sequence length="441" mass="46792">MEDGMPGSVAEEGGIERDNGTPEKDVPLNVEANGDLTHEEQLGKGFSEADGIRVSGAHGLSPGSVGPSQIVAEMNGDPIRAEKVGTPQGSTPAESPPVGVASGASASPTSATPTKGYGLRKWRRIRRDLSRDGGTIADASRILKRGLSITDPPKVKDEDKQKHHYEGESSVASVESRNIQSPPNSTATARALDTELELLGAVGNFSVGIDSETSDDRSSRFSTAASGPRSKLEGSGYGKDKNRVRNLGGKGSGHAAQSRGQRGKGSAVDVTKKLREDQLSFEKENSHSSIESDLRSSAAVFAQWAGTTSNGRQSEGSLNYDGENGGEAQVSEEVQEGFHKGTGVDIEDTSRKGSHADIPVEDKTEESENYPPDQGADPFVESIMLLQEAQEALEKGTSFTLGRGRRQEPRFRNLLEHPAFGVFALVPFFFLASSLVLCSLL</sequence>
<feature type="region of interest" description="Disordered" evidence="1">
    <location>
        <begin position="145"/>
        <end position="188"/>
    </location>
</feature>
<accession>A0A843VYF6</accession>
<reference evidence="3" key="1">
    <citation type="submission" date="2017-07" db="EMBL/GenBank/DDBJ databases">
        <title>Taro Niue Genome Assembly and Annotation.</title>
        <authorList>
            <person name="Atibalentja N."/>
            <person name="Keating K."/>
            <person name="Fields C.J."/>
        </authorList>
    </citation>
    <scope>NUCLEOTIDE SEQUENCE</scope>
    <source>
        <strain evidence="3">Niue_2</strain>
        <tissue evidence="3">Leaf</tissue>
    </source>
</reference>
<feature type="region of interest" description="Disordered" evidence="1">
    <location>
        <begin position="341"/>
        <end position="376"/>
    </location>
</feature>
<name>A0A843VYF6_COLES</name>
<evidence type="ECO:0000313" key="4">
    <source>
        <dbReference type="Proteomes" id="UP000652761"/>
    </source>
</evidence>
<proteinExistence type="predicted"/>
<keyword evidence="2" id="KW-0812">Transmembrane</keyword>
<feature type="region of interest" description="Disordered" evidence="1">
    <location>
        <begin position="306"/>
        <end position="328"/>
    </location>
</feature>
<evidence type="ECO:0000313" key="3">
    <source>
        <dbReference type="EMBL" id="MQM00117.1"/>
    </source>
</evidence>
<dbReference type="EMBL" id="NMUH01002461">
    <property type="protein sequence ID" value="MQM00117.1"/>
    <property type="molecule type" value="Genomic_DNA"/>
</dbReference>
<dbReference type="InterPro" id="IPR044696">
    <property type="entry name" value="WIP1/2/3"/>
</dbReference>
<feature type="compositionally biased region" description="Basic and acidic residues" evidence="1">
    <location>
        <begin position="153"/>
        <end position="167"/>
    </location>
</feature>
<feature type="compositionally biased region" description="Basic and acidic residues" evidence="1">
    <location>
        <begin position="14"/>
        <end position="26"/>
    </location>
</feature>
<dbReference type="PANTHER" id="PTHR34562:SF8">
    <property type="entry name" value="WPP DOMAIN-INTERACTING PROTEIN 1"/>
    <property type="match status" value="1"/>
</dbReference>
<feature type="region of interest" description="Disordered" evidence="1">
    <location>
        <begin position="207"/>
        <end position="271"/>
    </location>
</feature>
<feature type="compositionally biased region" description="Polar residues" evidence="1">
    <location>
        <begin position="170"/>
        <end position="188"/>
    </location>
</feature>
<feature type="transmembrane region" description="Helical" evidence="2">
    <location>
        <begin position="419"/>
        <end position="440"/>
    </location>
</feature>
<evidence type="ECO:0000256" key="1">
    <source>
        <dbReference type="SAM" id="MobiDB-lite"/>
    </source>
</evidence>
<feature type="region of interest" description="Disordered" evidence="1">
    <location>
        <begin position="1"/>
        <end position="119"/>
    </location>
</feature>
<keyword evidence="4" id="KW-1185">Reference proteome</keyword>
<organism evidence="3 4">
    <name type="scientific">Colocasia esculenta</name>
    <name type="common">Wild taro</name>
    <name type="synonym">Arum esculentum</name>
    <dbReference type="NCBI Taxonomy" id="4460"/>
    <lineage>
        <taxon>Eukaryota</taxon>
        <taxon>Viridiplantae</taxon>
        <taxon>Streptophyta</taxon>
        <taxon>Embryophyta</taxon>
        <taxon>Tracheophyta</taxon>
        <taxon>Spermatophyta</taxon>
        <taxon>Magnoliopsida</taxon>
        <taxon>Liliopsida</taxon>
        <taxon>Araceae</taxon>
        <taxon>Aroideae</taxon>
        <taxon>Colocasieae</taxon>
        <taxon>Colocasia</taxon>
    </lineage>
</organism>
<evidence type="ECO:0000256" key="2">
    <source>
        <dbReference type="SAM" id="Phobius"/>
    </source>
</evidence>
<keyword evidence="2" id="KW-1133">Transmembrane helix</keyword>
<comment type="caution">
    <text evidence="3">The sequence shown here is derived from an EMBL/GenBank/DDBJ whole genome shotgun (WGS) entry which is preliminary data.</text>
</comment>
<dbReference type="Proteomes" id="UP000652761">
    <property type="component" value="Unassembled WGS sequence"/>
</dbReference>
<dbReference type="OrthoDB" id="680851at2759"/>